<dbReference type="Pfam" id="PF08241">
    <property type="entry name" value="Methyltransf_11"/>
    <property type="match status" value="1"/>
</dbReference>
<comment type="caution">
    <text evidence="2">The sequence shown here is derived from an EMBL/GenBank/DDBJ whole genome shotgun (WGS) entry which is preliminary data.</text>
</comment>
<dbReference type="SUPFAM" id="SSF53335">
    <property type="entry name" value="S-adenosyl-L-methionine-dependent methyltransferases"/>
    <property type="match status" value="1"/>
</dbReference>
<dbReference type="InterPro" id="IPR013216">
    <property type="entry name" value="Methyltransf_11"/>
</dbReference>
<evidence type="ECO:0000313" key="3">
    <source>
        <dbReference type="Proteomes" id="UP000034603"/>
    </source>
</evidence>
<accession>A0A0G0HUR6</accession>
<dbReference type="EMBL" id="LBTR01000006">
    <property type="protein sequence ID" value="KKQ46022.1"/>
    <property type="molecule type" value="Genomic_DNA"/>
</dbReference>
<dbReference type="Gene3D" id="3.40.50.150">
    <property type="entry name" value="Vaccinia Virus protein VP39"/>
    <property type="match status" value="1"/>
</dbReference>
<evidence type="ECO:0000313" key="2">
    <source>
        <dbReference type="EMBL" id="KKQ46022.1"/>
    </source>
</evidence>
<evidence type="ECO:0000259" key="1">
    <source>
        <dbReference type="Pfam" id="PF08241"/>
    </source>
</evidence>
<dbReference type="Proteomes" id="UP000034603">
    <property type="component" value="Unassembled WGS sequence"/>
</dbReference>
<dbReference type="CDD" id="cd02440">
    <property type="entry name" value="AdoMet_MTases"/>
    <property type="match status" value="1"/>
</dbReference>
<reference evidence="2 3" key="1">
    <citation type="journal article" date="2015" name="Nature">
        <title>rRNA introns, odd ribosomes, and small enigmatic genomes across a large radiation of phyla.</title>
        <authorList>
            <person name="Brown C.T."/>
            <person name="Hug L.A."/>
            <person name="Thomas B.C."/>
            <person name="Sharon I."/>
            <person name="Castelle C.J."/>
            <person name="Singh A."/>
            <person name="Wilkins M.J."/>
            <person name="Williams K.H."/>
            <person name="Banfield J.F."/>
        </authorList>
    </citation>
    <scope>NUCLEOTIDE SEQUENCE [LARGE SCALE GENOMIC DNA]</scope>
</reference>
<feature type="domain" description="Methyltransferase type 11" evidence="1">
    <location>
        <begin position="43"/>
        <end position="133"/>
    </location>
</feature>
<keyword evidence="2" id="KW-0808">Transferase</keyword>
<organism evidence="2 3">
    <name type="scientific">Candidatus Woesebacteria bacterium GW2011_GWA1_37_8</name>
    <dbReference type="NCBI Taxonomy" id="1618546"/>
    <lineage>
        <taxon>Bacteria</taxon>
        <taxon>Candidatus Woeseibacteriota</taxon>
    </lineage>
</organism>
<keyword evidence="2" id="KW-0489">Methyltransferase</keyword>
<dbReference type="GO" id="GO:0032259">
    <property type="term" value="P:methylation"/>
    <property type="evidence" value="ECO:0007669"/>
    <property type="project" value="UniProtKB-KW"/>
</dbReference>
<dbReference type="InterPro" id="IPR029063">
    <property type="entry name" value="SAM-dependent_MTases_sf"/>
</dbReference>
<dbReference type="GO" id="GO:0008757">
    <property type="term" value="F:S-adenosylmethionine-dependent methyltransferase activity"/>
    <property type="evidence" value="ECO:0007669"/>
    <property type="project" value="InterPro"/>
</dbReference>
<name>A0A0G0HUR6_9BACT</name>
<gene>
    <name evidence="2" type="ORF">US62_C0006G0033</name>
</gene>
<dbReference type="AlphaFoldDB" id="A0A0G0HUR6"/>
<proteinExistence type="predicted"/>
<protein>
    <submittedName>
        <fullName evidence="2">Methyltransferase type 11</fullName>
    </submittedName>
</protein>
<sequence>MKLLKKVTKAKKEFHWSGMHPLFYDPFISFFIPSDLGDKVIADVGCGKGINAYIAQSTKYIKGATFIGIDTNADNLDFCKKHRIYDKNISKKIPPIPLKDKSVDLLLCTEVIEHLSQKKGLELLNEIDRVCKGRAIVSTPNIFYPNPPNEEEDKHLSLWTAKDFHKMGYKVHGLGLKVPLVNTDSFYLLKQGLYYALTPVSYIFPKISGFLLCYKDY</sequence>